<dbReference type="Gene3D" id="3.90.245.10">
    <property type="entry name" value="Ribonucleoside hydrolase-like"/>
    <property type="match status" value="1"/>
</dbReference>
<dbReference type="KEGG" id="byl:A4V09_09785"/>
<name>A0A1C7IAJ2_9FIRM</name>
<dbReference type="OrthoDB" id="9797882at2"/>
<protein>
    <submittedName>
        <fullName evidence="4">Nucleoside hydrolase</fullName>
    </submittedName>
</protein>
<feature type="domain" description="Inosine/uridine-preferring nucleoside hydrolase" evidence="3">
    <location>
        <begin position="4"/>
        <end position="300"/>
    </location>
</feature>
<dbReference type="PANTHER" id="PTHR12304">
    <property type="entry name" value="INOSINE-URIDINE PREFERRING NUCLEOSIDE HYDROLASE"/>
    <property type="match status" value="1"/>
</dbReference>
<keyword evidence="1 4" id="KW-0378">Hydrolase</keyword>
<dbReference type="InterPro" id="IPR001910">
    <property type="entry name" value="Inosine/uridine_hydrolase_dom"/>
</dbReference>
<evidence type="ECO:0000256" key="1">
    <source>
        <dbReference type="ARBA" id="ARBA00022801"/>
    </source>
</evidence>
<dbReference type="Proteomes" id="UP000092574">
    <property type="component" value="Chromosome"/>
</dbReference>
<dbReference type="Pfam" id="PF01156">
    <property type="entry name" value="IU_nuc_hydro"/>
    <property type="match status" value="1"/>
</dbReference>
<accession>A0A1C7IAJ2</accession>
<keyword evidence="2" id="KW-0326">Glycosidase</keyword>
<evidence type="ECO:0000256" key="2">
    <source>
        <dbReference type="ARBA" id="ARBA00023295"/>
    </source>
</evidence>
<evidence type="ECO:0000259" key="3">
    <source>
        <dbReference type="Pfam" id="PF01156"/>
    </source>
</evidence>
<sequence length="326" mass="36331">MERIIIDTDPGIDDAMAILLAVSAPDKIKIEALTTVDGNTDIDHATQNASAILKLCGREDIPVYKGRGEPLRGKAEICESSHGDNGLGDVKIDNGRIPLQRESAEEYLVRAAQDNKDVLTLMPIGPLTNIAGAVQRDENFVKNIKKIVLMGGAEHCGNMSPTAEFNFWHDPEAAKVVFEAGFKEIVMVGLDVTRKVFLTPAMRELLYQINTPLSGFIHQITRVYVDSYWEKLKNLGCELCDVLAAAYLIDDSVLKLKDAYVEIETAGLCRGTSVVYPVEIWKDKKKNCKVASDLDVKRLFRLFFEKQFPDHKESAAALIEQEYRDQ</sequence>
<dbReference type="GO" id="GO:0006152">
    <property type="term" value="P:purine nucleoside catabolic process"/>
    <property type="evidence" value="ECO:0007669"/>
    <property type="project" value="TreeGrafter"/>
</dbReference>
<dbReference type="PANTHER" id="PTHR12304:SF4">
    <property type="entry name" value="URIDINE NUCLEOSIDASE"/>
    <property type="match status" value="1"/>
</dbReference>
<dbReference type="GO" id="GO:0005829">
    <property type="term" value="C:cytosol"/>
    <property type="evidence" value="ECO:0007669"/>
    <property type="project" value="TreeGrafter"/>
</dbReference>
<dbReference type="SUPFAM" id="SSF53590">
    <property type="entry name" value="Nucleoside hydrolase"/>
    <property type="match status" value="1"/>
</dbReference>
<dbReference type="InterPro" id="IPR023186">
    <property type="entry name" value="IUNH"/>
</dbReference>
<keyword evidence="5" id="KW-1185">Reference proteome</keyword>
<evidence type="ECO:0000313" key="4">
    <source>
        <dbReference type="EMBL" id="ANU76028.1"/>
    </source>
</evidence>
<reference evidence="4" key="1">
    <citation type="submission" date="2017-04" db="EMBL/GenBank/DDBJ databases">
        <title>Complete Genome Sequences of Twelve Strains of a Stable Defined Moderately Diverse Mouse Microbiota 2 (sDMDMm2).</title>
        <authorList>
            <person name="Uchimura Y."/>
            <person name="Wyss M."/>
            <person name="Brugiroux S."/>
            <person name="Limenitakis J.P."/>
            <person name="Stecher B."/>
            <person name="McCoy K.D."/>
            <person name="Macpherson A.J."/>
        </authorList>
    </citation>
    <scope>NUCLEOTIDE SEQUENCE</scope>
    <source>
        <strain evidence="4">YL58</strain>
    </source>
</reference>
<dbReference type="GO" id="GO:0008477">
    <property type="term" value="F:purine nucleosidase activity"/>
    <property type="evidence" value="ECO:0007669"/>
    <property type="project" value="TreeGrafter"/>
</dbReference>
<dbReference type="RefSeq" id="WP_065542205.1">
    <property type="nucleotide sequence ID" value="NZ_CP015405.2"/>
</dbReference>
<proteinExistence type="predicted"/>
<dbReference type="STRING" id="1796616.A4V09_09785"/>
<dbReference type="InterPro" id="IPR036452">
    <property type="entry name" value="Ribo_hydro-like"/>
</dbReference>
<dbReference type="EMBL" id="CP015405">
    <property type="protein sequence ID" value="ANU76028.1"/>
    <property type="molecule type" value="Genomic_DNA"/>
</dbReference>
<dbReference type="AlphaFoldDB" id="A0A1C7IAJ2"/>
<organism evidence="4 5">
    <name type="scientific">Blautia pseudococcoides</name>
    <dbReference type="NCBI Taxonomy" id="1796616"/>
    <lineage>
        <taxon>Bacteria</taxon>
        <taxon>Bacillati</taxon>
        <taxon>Bacillota</taxon>
        <taxon>Clostridia</taxon>
        <taxon>Lachnospirales</taxon>
        <taxon>Lachnospiraceae</taxon>
        <taxon>Blautia</taxon>
    </lineage>
</organism>
<evidence type="ECO:0000313" key="5">
    <source>
        <dbReference type="Proteomes" id="UP000092574"/>
    </source>
</evidence>
<gene>
    <name evidence="4" type="ORF">A4V09_09785</name>
</gene>